<keyword evidence="3 6" id="KW-0808">Transferase</keyword>
<proteinExistence type="inferred from homology"/>
<reference evidence="7 8" key="1">
    <citation type="submission" date="2012-05" db="EMBL/GenBank/DDBJ databases">
        <title>The Genome Sequence of Sutterella wadsworthensis 2_1_59BFAA.</title>
        <authorList>
            <consortium name="The Broad Institute Genome Sequencing Platform"/>
            <person name="Earl A."/>
            <person name="Ward D."/>
            <person name="Feldgarden M."/>
            <person name="Gevers D."/>
            <person name="Daigneault M."/>
            <person name="Strauss J."/>
            <person name="Allen-Vercoe E."/>
            <person name="Walker B."/>
            <person name="Young S.K."/>
            <person name="Zeng Q."/>
            <person name="Gargeya S."/>
            <person name="Fitzgerald M."/>
            <person name="Haas B."/>
            <person name="Abouelleil A."/>
            <person name="Alvarado L."/>
            <person name="Arachchi H.M."/>
            <person name="Berlin A.M."/>
            <person name="Chapman S.B."/>
            <person name="Goldberg J."/>
            <person name="Griggs A."/>
            <person name="Gujja S."/>
            <person name="Hansen M."/>
            <person name="Howarth C."/>
            <person name="Imamovic A."/>
            <person name="Larimer J."/>
            <person name="McCowen C."/>
            <person name="Montmayeur A."/>
            <person name="Murphy C."/>
            <person name="Neiman D."/>
            <person name="Pearson M."/>
            <person name="Priest M."/>
            <person name="Roberts A."/>
            <person name="Saif S."/>
            <person name="Shea T."/>
            <person name="Sisk P."/>
            <person name="Sykes S."/>
            <person name="Wortman J."/>
            <person name="Nusbaum C."/>
            <person name="Birren B."/>
        </authorList>
    </citation>
    <scope>NUCLEOTIDE SEQUENCE [LARGE SCALE GENOMIC DNA]</scope>
    <source>
        <strain evidence="7 8">2_1_59BFAA</strain>
    </source>
</reference>
<keyword evidence="6" id="KW-0963">Cytoplasm</keyword>
<sequence>MQIRIVAVGQRITEWAQSAVSDYLSRFPRDFRVELREIRTEPRAGQTPARLMAAEAERILAAIEPDDFVVVLDEHGKDLTTMDLARHFSHWRADGETPVFVIGGPDGLAPEVKARANLTIRLSSMTLPHAFARVMLSEQIYRAWSILAGHPYHRA</sequence>
<comment type="similarity">
    <text evidence="5 6">Belongs to the RNA methyltransferase RlmH family.</text>
</comment>
<dbReference type="GO" id="GO:0005737">
    <property type="term" value="C:cytoplasm"/>
    <property type="evidence" value="ECO:0007669"/>
    <property type="project" value="UniProtKB-SubCell"/>
</dbReference>
<evidence type="ECO:0000256" key="2">
    <source>
        <dbReference type="ARBA" id="ARBA00022603"/>
    </source>
</evidence>
<dbReference type="RefSeq" id="WP_005433678.1">
    <property type="nucleotide sequence ID" value="NZ_JH815514.1"/>
</dbReference>
<dbReference type="SUPFAM" id="SSF75217">
    <property type="entry name" value="alpha/beta knot"/>
    <property type="match status" value="1"/>
</dbReference>
<name>K1JJZ7_9BURK</name>
<feature type="binding site" evidence="6">
    <location>
        <position position="103"/>
    </location>
    <ligand>
        <name>S-adenosyl-L-methionine</name>
        <dbReference type="ChEBI" id="CHEBI:59789"/>
    </ligand>
</feature>
<dbReference type="STRING" id="742823.HMPREF9465_00425"/>
<comment type="caution">
    <text evidence="7">The sequence shown here is derived from an EMBL/GenBank/DDBJ whole genome shotgun (WGS) entry which is preliminary data.</text>
</comment>
<dbReference type="GO" id="GO:0070038">
    <property type="term" value="F:rRNA (pseudouridine-N3-)-methyltransferase activity"/>
    <property type="evidence" value="ECO:0007669"/>
    <property type="project" value="UniProtKB-UniRule"/>
</dbReference>
<dbReference type="PIRSF" id="PIRSF004505">
    <property type="entry name" value="MT_bac"/>
    <property type="match status" value="1"/>
</dbReference>
<feature type="binding site" evidence="6">
    <location>
        <position position="72"/>
    </location>
    <ligand>
        <name>S-adenosyl-L-methionine</name>
        <dbReference type="ChEBI" id="CHEBI:59789"/>
    </ligand>
</feature>
<evidence type="ECO:0000313" key="8">
    <source>
        <dbReference type="Proteomes" id="UP000005835"/>
    </source>
</evidence>
<keyword evidence="1 6" id="KW-0698">rRNA processing</keyword>
<gene>
    <name evidence="6" type="primary">rlmH</name>
    <name evidence="7" type="ORF">HMPREF9465_00425</name>
</gene>
<dbReference type="Pfam" id="PF02590">
    <property type="entry name" value="SPOUT_MTase"/>
    <property type="match status" value="1"/>
</dbReference>
<organism evidence="7 8">
    <name type="scientific">Sutterella wadsworthensis 2_1_59BFAA</name>
    <dbReference type="NCBI Taxonomy" id="742823"/>
    <lineage>
        <taxon>Bacteria</taxon>
        <taxon>Pseudomonadati</taxon>
        <taxon>Pseudomonadota</taxon>
        <taxon>Betaproteobacteria</taxon>
        <taxon>Burkholderiales</taxon>
        <taxon>Sutterellaceae</taxon>
        <taxon>Sutterella</taxon>
    </lineage>
</organism>
<feature type="binding site" evidence="6">
    <location>
        <begin position="122"/>
        <end position="127"/>
    </location>
    <ligand>
        <name>S-adenosyl-L-methionine</name>
        <dbReference type="ChEBI" id="CHEBI:59789"/>
    </ligand>
</feature>
<keyword evidence="8" id="KW-1185">Reference proteome</keyword>
<dbReference type="OrthoDB" id="9806643at2"/>
<keyword evidence="2 6" id="KW-0489">Methyltransferase</keyword>
<dbReference type="InterPro" id="IPR029026">
    <property type="entry name" value="tRNA_m1G_MTases_N"/>
</dbReference>
<dbReference type="EMBL" id="ADMG01000015">
    <property type="protein sequence ID" value="EKB31970.1"/>
    <property type="molecule type" value="Genomic_DNA"/>
</dbReference>
<dbReference type="AlphaFoldDB" id="K1JJZ7"/>
<dbReference type="HAMAP" id="MF_00658">
    <property type="entry name" value="23SrRNA_methyltr_H"/>
    <property type="match status" value="1"/>
</dbReference>
<dbReference type="Gene3D" id="3.40.1280.10">
    <property type="match status" value="1"/>
</dbReference>
<dbReference type="CDD" id="cd18081">
    <property type="entry name" value="RlmH-like"/>
    <property type="match status" value="1"/>
</dbReference>
<comment type="function">
    <text evidence="6">Specifically methylates the pseudouridine at position 1915 (m3Psi1915) in 23S rRNA.</text>
</comment>
<evidence type="ECO:0000256" key="1">
    <source>
        <dbReference type="ARBA" id="ARBA00022552"/>
    </source>
</evidence>
<dbReference type="Proteomes" id="UP000005835">
    <property type="component" value="Unassembled WGS sequence"/>
</dbReference>
<evidence type="ECO:0000313" key="7">
    <source>
        <dbReference type="EMBL" id="EKB31970.1"/>
    </source>
</evidence>
<evidence type="ECO:0000256" key="3">
    <source>
        <dbReference type="ARBA" id="ARBA00022679"/>
    </source>
</evidence>
<comment type="subunit">
    <text evidence="6">Homodimer.</text>
</comment>
<dbReference type="PANTHER" id="PTHR33603:SF1">
    <property type="entry name" value="RIBOSOMAL RNA LARGE SUBUNIT METHYLTRANSFERASE H"/>
    <property type="match status" value="1"/>
</dbReference>
<dbReference type="InterPro" id="IPR003742">
    <property type="entry name" value="RlmH-like"/>
</dbReference>
<dbReference type="eggNOG" id="COG1576">
    <property type="taxonomic scope" value="Bacteria"/>
</dbReference>
<protein>
    <recommendedName>
        <fullName evidence="6">Ribosomal RNA large subunit methyltransferase H</fullName>
        <ecNumber evidence="6">2.1.1.177</ecNumber>
    </recommendedName>
    <alternativeName>
        <fullName evidence="6">23S rRNA (pseudouridine1915-N3)-methyltransferase</fullName>
    </alternativeName>
    <alternativeName>
        <fullName evidence="6">23S rRNA m3Psi1915 methyltransferase</fullName>
    </alternativeName>
    <alternativeName>
        <fullName evidence="6">rRNA (pseudouridine-N3-)-methyltransferase RlmH</fullName>
    </alternativeName>
</protein>
<dbReference type="NCBIfam" id="NF000986">
    <property type="entry name" value="PRK00103.1-4"/>
    <property type="match status" value="1"/>
</dbReference>
<comment type="catalytic activity">
    <reaction evidence="6">
        <text>pseudouridine(1915) in 23S rRNA + S-adenosyl-L-methionine = N(3)-methylpseudouridine(1915) in 23S rRNA + S-adenosyl-L-homocysteine + H(+)</text>
        <dbReference type="Rhea" id="RHEA:42752"/>
        <dbReference type="Rhea" id="RHEA-COMP:10221"/>
        <dbReference type="Rhea" id="RHEA-COMP:10222"/>
        <dbReference type="ChEBI" id="CHEBI:15378"/>
        <dbReference type="ChEBI" id="CHEBI:57856"/>
        <dbReference type="ChEBI" id="CHEBI:59789"/>
        <dbReference type="ChEBI" id="CHEBI:65314"/>
        <dbReference type="ChEBI" id="CHEBI:74486"/>
        <dbReference type="EC" id="2.1.1.177"/>
    </reaction>
</comment>
<dbReference type="HOGENOM" id="CLU_100552_1_0_4"/>
<evidence type="ECO:0000256" key="6">
    <source>
        <dbReference type="HAMAP-Rule" id="MF_00658"/>
    </source>
</evidence>
<dbReference type="EC" id="2.1.1.177" evidence="6"/>
<evidence type="ECO:0000256" key="4">
    <source>
        <dbReference type="ARBA" id="ARBA00022691"/>
    </source>
</evidence>
<dbReference type="PANTHER" id="PTHR33603">
    <property type="entry name" value="METHYLTRANSFERASE"/>
    <property type="match status" value="1"/>
</dbReference>
<comment type="subcellular location">
    <subcellularLocation>
        <location evidence="6">Cytoplasm</location>
    </subcellularLocation>
</comment>
<accession>K1JJZ7</accession>
<keyword evidence="4 6" id="KW-0949">S-adenosyl-L-methionine</keyword>
<evidence type="ECO:0000256" key="5">
    <source>
        <dbReference type="ARBA" id="ARBA00038303"/>
    </source>
</evidence>
<dbReference type="PATRIC" id="fig|742823.3.peg.421"/>
<dbReference type="InterPro" id="IPR029028">
    <property type="entry name" value="Alpha/beta_knot_MTases"/>
</dbReference>